<protein>
    <submittedName>
        <fullName evidence="1">Uncharacterized protein</fullName>
    </submittedName>
</protein>
<gene>
    <name evidence="1" type="ORF">NLG97_g9344</name>
</gene>
<reference evidence="1" key="1">
    <citation type="submission" date="2022-07" db="EMBL/GenBank/DDBJ databases">
        <title>Genome Sequence of Lecanicillium saksenae.</title>
        <authorList>
            <person name="Buettner E."/>
        </authorList>
    </citation>
    <scope>NUCLEOTIDE SEQUENCE</scope>
    <source>
        <strain evidence="1">VT-O1</strain>
    </source>
</reference>
<keyword evidence="2" id="KW-1185">Reference proteome</keyword>
<evidence type="ECO:0000313" key="1">
    <source>
        <dbReference type="EMBL" id="KAJ3475769.1"/>
    </source>
</evidence>
<accession>A0ACC1QGA6</accession>
<evidence type="ECO:0000313" key="2">
    <source>
        <dbReference type="Proteomes" id="UP001148737"/>
    </source>
</evidence>
<proteinExistence type="predicted"/>
<comment type="caution">
    <text evidence="1">The sequence shown here is derived from an EMBL/GenBank/DDBJ whole genome shotgun (WGS) entry which is preliminary data.</text>
</comment>
<sequence>MTSDSPIQKKPTPTAAPPQPALQKPIARSASVAVRPTPSATASVQPSRPQARPETPDTPKFENVRGYSDFNASRPRPVSTNFDTRQQSLPDRSKISTQSVRPSSRDGSEKPPNGTKNLDYSKRGSGQVEANHAHARSDDRPRDGALGDAFSKFEQKSNNVVETKQSGQSWKFSSDDIIIDGKDEDSGDDSDEMTPETRRERERLQLEEEEQRVAAAQSEYRQRLVGVAQGKKPVPGPKPSSIQNRMQACRHCS</sequence>
<name>A0ACC1QGA6_9HYPO</name>
<dbReference type="EMBL" id="JANAKD010001902">
    <property type="protein sequence ID" value="KAJ3475769.1"/>
    <property type="molecule type" value="Genomic_DNA"/>
</dbReference>
<dbReference type="Proteomes" id="UP001148737">
    <property type="component" value="Unassembled WGS sequence"/>
</dbReference>
<organism evidence="1 2">
    <name type="scientific">Lecanicillium saksenae</name>
    <dbReference type="NCBI Taxonomy" id="468837"/>
    <lineage>
        <taxon>Eukaryota</taxon>
        <taxon>Fungi</taxon>
        <taxon>Dikarya</taxon>
        <taxon>Ascomycota</taxon>
        <taxon>Pezizomycotina</taxon>
        <taxon>Sordariomycetes</taxon>
        <taxon>Hypocreomycetidae</taxon>
        <taxon>Hypocreales</taxon>
        <taxon>Cordycipitaceae</taxon>
        <taxon>Lecanicillium</taxon>
    </lineage>
</organism>